<keyword evidence="2" id="KW-1185">Reference proteome</keyword>
<dbReference type="Gene3D" id="1.10.510.10">
    <property type="entry name" value="Transferase(Phosphotransferase) domain 1"/>
    <property type="match status" value="1"/>
</dbReference>
<evidence type="ECO:0000313" key="2">
    <source>
        <dbReference type="Proteomes" id="UP001583177"/>
    </source>
</evidence>
<dbReference type="SUPFAM" id="SSF56112">
    <property type="entry name" value="Protein kinase-like (PK-like)"/>
    <property type="match status" value="1"/>
</dbReference>
<evidence type="ECO:0008006" key="3">
    <source>
        <dbReference type="Google" id="ProtNLM"/>
    </source>
</evidence>
<proteinExistence type="predicted"/>
<dbReference type="InterPro" id="IPR011009">
    <property type="entry name" value="Kinase-like_dom_sf"/>
</dbReference>
<dbReference type="EMBL" id="JAWRVE010000168">
    <property type="protein sequence ID" value="KAL1851748.1"/>
    <property type="molecule type" value="Genomic_DNA"/>
</dbReference>
<accession>A0ABR3W2V2</accession>
<protein>
    <recommendedName>
        <fullName evidence="3">Protein kinase domain-containing protein</fullName>
    </recommendedName>
</protein>
<evidence type="ECO:0000313" key="1">
    <source>
        <dbReference type="EMBL" id="KAL1851748.1"/>
    </source>
</evidence>
<comment type="caution">
    <text evidence="1">The sequence shown here is derived from an EMBL/GenBank/DDBJ whole genome shotgun (WGS) entry which is preliminary data.</text>
</comment>
<sequence length="458" mass="52695">MDDDTRDRRYATHLLQRSIDYFDHWRIGRLHHWNDTEREAVYSAWNPLPVFQFPREDPAIVARNATIPARQYRPFSQIRRIDDGAGRTVNPALRARFEDIGWRMVKILGAGSQGLAVLFESMDNGPQRRFVFKWSSDIKDANLEMWCMRQMLGARHIVQGLARRISERSVKLKNSELWRIFLCFFRACVGLGYPNRWDGGLNARTQDVPTQEEFVPRMGGQAVPADMGLVDFDINERNVMIGEDSGNAANGAHAHDVVPIFKIGDLGFMGAWREPRYVYSFRSRVAFRVAGNPICNTPEQFTQTWNNHAPENWNAFAQDDTAGKYGWWTNLWQIGRLMTIIITQNQPQVPPDCVWADVTVADGTQRNIPTYGAPLLFNNDLSHYDPLLLNTICWCMAHRPGDRPRMLELEQRITRQVNRDWSGEDVTDRVTIRDLLIQPPAPRATAAPYGLWEEHCAI</sequence>
<organism evidence="1 2">
    <name type="scientific">Diaporthe australafricana</name>
    <dbReference type="NCBI Taxonomy" id="127596"/>
    <lineage>
        <taxon>Eukaryota</taxon>
        <taxon>Fungi</taxon>
        <taxon>Dikarya</taxon>
        <taxon>Ascomycota</taxon>
        <taxon>Pezizomycotina</taxon>
        <taxon>Sordariomycetes</taxon>
        <taxon>Sordariomycetidae</taxon>
        <taxon>Diaporthales</taxon>
        <taxon>Diaporthaceae</taxon>
        <taxon>Diaporthe</taxon>
    </lineage>
</organism>
<name>A0ABR3W2V2_9PEZI</name>
<dbReference type="Proteomes" id="UP001583177">
    <property type="component" value="Unassembled WGS sequence"/>
</dbReference>
<gene>
    <name evidence="1" type="ORF">Daus18300_012433</name>
</gene>
<reference evidence="1 2" key="1">
    <citation type="journal article" date="2024" name="IMA Fungus">
        <title>IMA Genome - F19 : A genome assembly and annotation guide to empower mycologists, including annotated draft genome sequences of Ceratocystis pirilliformis, Diaporthe australafricana, Fusarium ophioides, Paecilomyces lecythidis, and Sporothrix stenoceras.</title>
        <authorList>
            <person name="Aylward J."/>
            <person name="Wilson A.M."/>
            <person name="Visagie C.M."/>
            <person name="Spraker J."/>
            <person name="Barnes I."/>
            <person name="Buitendag C."/>
            <person name="Ceriani C."/>
            <person name="Del Mar Angel L."/>
            <person name="du Plessis D."/>
            <person name="Fuchs T."/>
            <person name="Gasser K."/>
            <person name="Kramer D."/>
            <person name="Li W."/>
            <person name="Munsamy K."/>
            <person name="Piso A."/>
            <person name="Price J.L."/>
            <person name="Sonnekus B."/>
            <person name="Thomas C."/>
            <person name="van der Nest A."/>
            <person name="van Dijk A."/>
            <person name="van Heerden A."/>
            <person name="van Vuuren N."/>
            <person name="Yilmaz N."/>
            <person name="Duong T.A."/>
            <person name="van der Merwe N.A."/>
            <person name="Wingfield M.J."/>
            <person name="Wingfield B.D."/>
        </authorList>
    </citation>
    <scope>NUCLEOTIDE SEQUENCE [LARGE SCALE GENOMIC DNA]</scope>
    <source>
        <strain evidence="1 2">CMW 18300</strain>
    </source>
</reference>